<organism evidence="3 4">
    <name type="scientific">Thermoflavifilum aggregans</name>
    <dbReference type="NCBI Taxonomy" id="454188"/>
    <lineage>
        <taxon>Bacteria</taxon>
        <taxon>Pseudomonadati</taxon>
        <taxon>Bacteroidota</taxon>
        <taxon>Chitinophagia</taxon>
        <taxon>Chitinophagales</taxon>
        <taxon>Chitinophagaceae</taxon>
        <taxon>Thermoflavifilum</taxon>
    </lineage>
</organism>
<keyword evidence="1 3" id="KW-0808">Transferase</keyword>
<dbReference type="GO" id="GO:0016779">
    <property type="term" value="F:nucleotidyltransferase activity"/>
    <property type="evidence" value="ECO:0007669"/>
    <property type="project" value="UniProtKB-ARBA"/>
</dbReference>
<dbReference type="PANTHER" id="PTHR43584">
    <property type="entry name" value="NUCLEOTIDYL TRANSFERASE"/>
    <property type="match status" value="1"/>
</dbReference>
<evidence type="ECO:0000313" key="3">
    <source>
        <dbReference type="EMBL" id="PJJ75724.1"/>
    </source>
</evidence>
<dbReference type="InterPro" id="IPR023917">
    <property type="entry name" value="Bifunctiontional_GlmU_bac-type"/>
</dbReference>
<keyword evidence="2" id="KW-0012">Acyltransferase</keyword>
<comment type="caution">
    <text evidence="3">The sequence shown here is derived from an EMBL/GenBank/DDBJ whole genome shotgun (WGS) entry which is preliminary data.</text>
</comment>
<evidence type="ECO:0000256" key="2">
    <source>
        <dbReference type="ARBA" id="ARBA00023315"/>
    </source>
</evidence>
<protein>
    <submittedName>
        <fullName evidence="3">UDP-N-acetylglucosamine diphosphorylase/glucosamine-1-phosphate N-acetyltransferase</fullName>
    </submittedName>
</protein>
<dbReference type="OrthoDB" id="9784832at2"/>
<evidence type="ECO:0000313" key="4">
    <source>
        <dbReference type="Proteomes" id="UP000230000"/>
    </source>
</evidence>
<dbReference type="Gene3D" id="2.160.10.10">
    <property type="entry name" value="Hexapeptide repeat proteins"/>
    <property type="match status" value="1"/>
</dbReference>
<gene>
    <name evidence="3" type="ORF">BXY57_1309</name>
</gene>
<dbReference type="SUPFAM" id="SSF51161">
    <property type="entry name" value="Trimeric LpxA-like enzymes"/>
    <property type="match status" value="1"/>
</dbReference>
<dbReference type="GO" id="GO:0016746">
    <property type="term" value="F:acyltransferase activity"/>
    <property type="evidence" value="ECO:0007669"/>
    <property type="project" value="UniProtKB-KW"/>
</dbReference>
<proteinExistence type="predicted"/>
<dbReference type="NCBIfam" id="TIGR03991">
    <property type="entry name" value="alt_bact_glmU"/>
    <property type="match status" value="1"/>
</dbReference>
<accession>A0A2M9CUX3</accession>
<keyword evidence="4" id="KW-1185">Reference proteome</keyword>
<sequence>MNILLFDDPSVRQQLYPLSLTRSIADFRVGILTLREKWSYVSGGLPVHICTEPYLQALYPLPGKPDDFTVIASHLLPDEDFWHAVDRLAPGEGLFTPGGDLIAFREKDITPVDICSRLHAAAYADTLKHIAYSQRLHALHSLTDVFTYNGREIQRDWQLLFGSASKNMQQGEWIKSTVIGKHPVYAGPHARVLASIINTEAGPVFIDEGVEIMEGTTIRGPVAICRNAVIKMGTRIYGATTIGPSCTIGGEVKNAVIFGYSNKAHEGYLGDSVVGEWCNLGANTNSSNIKNNAGTVRIWNQAVQAYVPAGKKCGVLMGDFSRCGIGTMLNTGTVIGVSCNIFGGDFPPKHIPSFSWGGADRWMQYDLQKALQDADAWMQLKQQSLSEVQRQIFSHLYHHHLSGLPVQSKVS</sequence>
<dbReference type="Pfam" id="PF13562">
    <property type="entry name" value="NTP_transf_4"/>
    <property type="match status" value="1"/>
</dbReference>
<dbReference type="RefSeq" id="WP_100314295.1">
    <property type="nucleotide sequence ID" value="NZ_PGFG01000001.1"/>
</dbReference>
<dbReference type="EMBL" id="PGFG01000001">
    <property type="protein sequence ID" value="PJJ75724.1"/>
    <property type="molecule type" value="Genomic_DNA"/>
</dbReference>
<dbReference type="InterPro" id="IPR050065">
    <property type="entry name" value="GlmU-like"/>
</dbReference>
<evidence type="ECO:0000256" key="1">
    <source>
        <dbReference type="ARBA" id="ARBA00022679"/>
    </source>
</evidence>
<dbReference type="InterPro" id="IPR011004">
    <property type="entry name" value="Trimer_LpxA-like_sf"/>
</dbReference>
<dbReference type="AlphaFoldDB" id="A0A2M9CUX3"/>
<name>A0A2M9CUX3_9BACT</name>
<dbReference type="Proteomes" id="UP000230000">
    <property type="component" value="Unassembled WGS sequence"/>
</dbReference>
<reference evidence="3 4" key="1">
    <citation type="submission" date="2017-11" db="EMBL/GenBank/DDBJ databases">
        <title>Genomic Encyclopedia of Archaeal and Bacterial Type Strains, Phase II (KMG-II): From Individual Species to Whole Genera.</title>
        <authorList>
            <person name="Goeker M."/>
        </authorList>
    </citation>
    <scope>NUCLEOTIDE SEQUENCE [LARGE SCALE GENOMIC DNA]</scope>
    <source>
        <strain evidence="3 4">DSM 27268</strain>
    </source>
</reference>